<evidence type="ECO:0000313" key="1">
    <source>
        <dbReference type="EMBL" id="KAJ2774604.1"/>
    </source>
</evidence>
<keyword evidence="2" id="KW-1185">Reference proteome</keyword>
<protein>
    <submittedName>
        <fullName evidence="1">Uncharacterized protein</fullName>
    </submittedName>
</protein>
<accession>A0ACC1K6H4</accession>
<sequence>SDLNNVYDCLDFLKWYFEGGTDKDGIPAEVLESRKYHELLEVRGMYFMMTRELMSEYMDEMRRSAERPAAPPAPDRASPPMAGGSRAMPPLPAPAIAAEMSPRTPPPLPQRHTHSAVPGSGGAARPTSGHGDCGGNSSTDSLTIPPTQDVRTAIVPTLHAKSTLSRNRSVWAHKDANTLRRFRRSHRMATDKGDLILRILRLRFDKEAARFVQTQLDLRAQQMQYEMRRAAMRRP</sequence>
<proteinExistence type="predicted"/>
<feature type="non-terminal residue" evidence="1">
    <location>
        <position position="1"/>
    </location>
</feature>
<organism evidence="1 2">
    <name type="scientific">Coemansia nantahalensis</name>
    <dbReference type="NCBI Taxonomy" id="2789366"/>
    <lineage>
        <taxon>Eukaryota</taxon>
        <taxon>Fungi</taxon>
        <taxon>Fungi incertae sedis</taxon>
        <taxon>Zoopagomycota</taxon>
        <taxon>Kickxellomycotina</taxon>
        <taxon>Kickxellomycetes</taxon>
        <taxon>Kickxellales</taxon>
        <taxon>Kickxellaceae</taxon>
        <taxon>Coemansia</taxon>
    </lineage>
</organism>
<reference evidence="1" key="1">
    <citation type="submission" date="2022-07" db="EMBL/GenBank/DDBJ databases">
        <title>Phylogenomic reconstructions and comparative analyses of Kickxellomycotina fungi.</title>
        <authorList>
            <person name="Reynolds N.K."/>
            <person name="Stajich J.E."/>
            <person name="Barry K."/>
            <person name="Grigoriev I.V."/>
            <person name="Crous P."/>
            <person name="Smith M.E."/>
        </authorList>
    </citation>
    <scope>NUCLEOTIDE SEQUENCE</scope>
    <source>
        <strain evidence="1">CBS 109366</strain>
    </source>
</reference>
<dbReference type="Proteomes" id="UP001140234">
    <property type="component" value="Unassembled WGS sequence"/>
</dbReference>
<gene>
    <name evidence="1" type="ORF">IWQ57_000738</name>
</gene>
<name>A0ACC1K6H4_9FUNG</name>
<evidence type="ECO:0000313" key="2">
    <source>
        <dbReference type="Proteomes" id="UP001140234"/>
    </source>
</evidence>
<dbReference type="EMBL" id="JANBUJ010000083">
    <property type="protein sequence ID" value="KAJ2774604.1"/>
    <property type="molecule type" value="Genomic_DNA"/>
</dbReference>
<comment type="caution">
    <text evidence="1">The sequence shown here is derived from an EMBL/GenBank/DDBJ whole genome shotgun (WGS) entry which is preliminary data.</text>
</comment>